<evidence type="ECO:0000313" key="10">
    <source>
        <dbReference type="EMBL" id="MDR7081276.1"/>
    </source>
</evidence>
<protein>
    <recommendedName>
        <fullName evidence="4">mannose-6-phosphate isomerase</fullName>
        <ecNumber evidence="4">5.3.1.8</ecNumber>
    </recommendedName>
</protein>
<dbReference type="GO" id="GO:0004476">
    <property type="term" value="F:mannose-6-phosphate isomerase activity"/>
    <property type="evidence" value="ECO:0007669"/>
    <property type="project" value="UniProtKB-EC"/>
</dbReference>
<dbReference type="PANTHER" id="PTHR10309">
    <property type="entry name" value="MANNOSE-6-PHOSPHATE ISOMERASE"/>
    <property type="match status" value="1"/>
</dbReference>
<sequence length="430" mass="44726">MFELENVLRPYAWGSRTAIAGLLGRAASGGPEAELWIGAHPDSPSVVPGRAGAGSTGAHAAAADGGGRRALDALIAEDPEHHLGSDSVAEFGPRLPFLLKVLAADSPLSLQVHPTLEQARAGFAREEAAGVDRAAAERNYKDAFHKPEMIFALTPFEALCGFRPAADARAVFQLLVADFELAGLELPPLVPLLLEDLAQPEEHTALRSAFERLILGGGDVAEATAAIVAALVSGAPTAPHQAELATVVTLNAQYPGDPGVLISLLLNRISLAPGEAVYLPAGNVHAYLHGLGIEVMASSDNVLRGGLTPKFVDVPELLRTIAFEPADVPMLHPETTMLGQEVFRPPFREFQLQRIELAPGAEPVPVAQSGAAVIIVVSGSLLLDSPKGELRLERGASAFLPAADAPVNAHARSGATGTALAFAVTTALKA</sequence>
<dbReference type="RefSeq" id="WP_310050376.1">
    <property type="nucleotide sequence ID" value="NZ_JAVDVQ010000002.1"/>
</dbReference>
<evidence type="ECO:0000256" key="5">
    <source>
        <dbReference type="ARBA" id="ARBA00022723"/>
    </source>
</evidence>
<evidence type="ECO:0000256" key="2">
    <source>
        <dbReference type="ARBA" id="ARBA00001947"/>
    </source>
</evidence>
<dbReference type="InterPro" id="IPR011051">
    <property type="entry name" value="RmlC_Cupin_sf"/>
</dbReference>
<keyword evidence="11" id="KW-1185">Reference proteome</keyword>
<name>A0ABU1U7V7_9MICC</name>
<dbReference type="EC" id="5.3.1.8" evidence="4"/>
<dbReference type="Gene3D" id="1.10.441.10">
    <property type="entry name" value="Phosphomannose Isomerase, domain 2"/>
    <property type="match status" value="1"/>
</dbReference>
<comment type="catalytic activity">
    <reaction evidence="1">
        <text>D-mannose 6-phosphate = D-fructose 6-phosphate</text>
        <dbReference type="Rhea" id="RHEA:12356"/>
        <dbReference type="ChEBI" id="CHEBI:58735"/>
        <dbReference type="ChEBI" id="CHEBI:61527"/>
        <dbReference type="EC" id="5.3.1.8"/>
    </reaction>
</comment>
<dbReference type="InterPro" id="IPR016305">
    <property type="entry name" value="Mannose-6-P_Isomerase"/>
</dbReference>
<accession>A0ABU1U7V7</accession>
<evidence type="ECO:0000256" key="7">
    <source>
        <dbReference type="ARBA" id="ARBA00023235"/>
    </source>
</evidence>
<dbReference type="Gene3D" id="2.60.120.10">
    <property type="entry name" value="Jelly Rolls"/>
    <property type="match status" value="2"/>
</dbReference>
<keyword evidence="6" id="KW-0862">Zinc</keyword>
<dbReference type="SUPFAM" id="SSF51182">
    <property type="entry name" value="RmlC-like cupins"/>
    <property type="match status" value="1"/>
</dbReference>
<gene>
    <name evidence="10" type="ORF">J2X01_000553</name>
</gene>
<feature type="domain" description="Phosphomannose isomerase type I catalytic" evidence="9">
    <location>
        <begin position="1"/>
        <end position="164"/>
    </location>
</feature>
<keyword evidence="5" id="KW-0479">Metal-binding</keyword>
<dbReference type="InterPro" id="IPR001250">
    <property type="entry name" value="Man6P_Isoase-1"/>
</dbReference>
<evidence type="ECO:0000256" key="3">
    <source>
        <dbReference type="ARBA" id="ARBA00010772"/>
    </source>
</evidence>
<reference evidence="10 11" key="1">
    <citation type="submission" date="2023-07" db="EMBL/GenBank/DDBJ databases">
        <title>Sorghum-associated microbial communities from plants grown in Nebraska, USA.</title>
        <authorList>
            <person name="Schachtman D."/>
        </authorList>
    </citation>
    <scope>NUCLEOTIDE SEQUENCE [LARGE SCALE GENOMIC DNA]</scope>
    <source>
        <strain evidence="10 11">BE167</strain>
    </source>
</reference>
<keyword evidence="7 10" id="KW-0413">Isomerase</keyword>
<dbReference type="InterPro" id="IPR046457">
    <property type="entry name" value="PMI_typeI_cat"/>
</dbReference>
<evidence type="ECO:0000256" key="1">
    <source>
        <dbReference type="ARBA" id="ARBA00000757"/>
    </source>
</evidence>
<dbReference type="CDD" id="cd07011">
    <property type="entry name" value="cupin_PMI_type_I_N"/>
    <property type="match status" value="1"/>
</dbReference>
<evidence type="ECO:0000259" key="9">
    <source>
        <dbReference type="Pfam" id="PF20511"/>
    </source>
</evidence>
<dbReference type="PIRSF" id="PIRSF001480">
    <property type="entry name" value="Mannose-6-phosphate_isomerase"/>
    <property type="match status" value="1"/>
</dbReference>
<proteinExistence type="inferred from homology"/>
<dbReference type="InterPro" id="IPR014710">
    <property type="entry name" value="RmlC-like_jellyroll"/>
</dbReference>
<dbReference type="Proteomes" id="UP001252243">
    <property type="component" value="Unassembled WGS sequence"/>
</dbReference>
<evidence type="ECO:0000256" key="6">
    <source>
        <dbReference type="ARBA" id="ARBA00022833"/>
    </source>
</evidence>
<comment type="caution">
    <text evidence="10">The sequence shown here is derived from an EMBL/GenBank/DDBJ whole genome shotgun (WGS) entry which is preliminary data.</text>
</comment>
<dbReference type="PANTHER" id="PTHR10309:SF0">
    <property type="entry name" value="MANNOSE-6-PHOSPHATE ISOMERASE"/>
    <property type="match status" value="1"/>
</dbReference>
<evidence type="ECO:0000313" key="11">
    <source>
        <dbReference type="Proteomes" id="UP001252243"/>
    </source>
</evidence>
<comment type="cofactor">
    <cofactor evidence="2">
        <name>Zn(2+)</name>
        <dbReference type="ChEBI" id="CHEBI:29105"/>
    </cofactor>
</comment>
<dbReference type="NCBIfam" id="TIGR00218">
    <property type="entry name" value="manA"/>
    <property type="match status" value="1"/>
</dbReference>
<feature type="region of interest" description="Disordered" evidence="8">
    <location>
        <begin position="34"/>
        <end position="63"/>
    </location>
</feature>
<evidence type="ECO:0000256" key="4">
    <source>
        <dbReference type="ARBA" id="ARBA00011956"/>
    </source>
</evidence>
<comment type="similarity">
    <text evidence="3">Belongs to the mannose-6-phosphate isomerase type 1 family.</text>
</comment>
<evidence type="ECO:0000256" key="8">
    <source>
        <dbReference type="SAM" id="MobiDB-lite"/>
    </source>
</evidence>
<dbReference type="EMBL" id="JAVDVQ010000002">
    <property type="protein sequence ID" value="MDR7081276.1"/>
    <property type="molecule type" value="Genomic_DNA"/>
</dbReference>
<dbReference type="PRINTS" id="PR00714">
    <property type="entry name" value="MAN6PISMRASE"/>
</dbReference>
<organism evidence="10 11">
    <name type="scientific">Arthrobacter ginsengisoli</name>
    <dbReference type="NCBI Taxonomy" id="1356565"/>
    <lineage>
        <taxon>Bacteria</taxon>
        <taxon>Bacillati</taxon>
        <taxon>Actinomycetota</taxon>
        <taxon>Actinomycetes</taxon>
        <taxon>Micrococcales</taxon>
        <taxon>Micrococcaceae</taxon>
        <taxon>Arthrobacter</taxon>
    </lineage>
</organism>
<dbReference type="Pfam" id="PF20511">
    <property type="entry name" value="PMI_typeI_cat"/>
    <property type="match status" value="1"/>
</dbReference>